<protein>
    <submittedName>
        <fullName evidence="3">Uncharacterized protein</fullName>
    </submittedName>
</protein>
<organism evidence="3 4">
    <name type="scientific">Propionicimonas paludicola</name>
    <dbReference type="NCBI Taxonomy" id="185243"/>
    <lineage>
        <taxon>Bacteria</taxon>
        <taxon>Bacillati</taxon>
        <taxon>Actinomycetota</taxon>
        <taxon>Actinomycetes</taxon>
        <taxon>Propionibacteriales</taxon>
        <taxon>Nocardioidaceae</taxon>
        <taxon>Propionicimonas</taxon>
    </lineage>
</organism>
<gene>
    <name evidence="3" type="ORF">ATK74_2916</name>
</gene>
<name>A0A2A9CXE9_9ACTN</name>
<dbReference type="AlphaFoldDB" id="A0A2A9CXE9"/>
<feature type="compositionally biased region" description="Polar residues" evidence="1">
    <location>
        <begin position="1"/>
        <end position="16"/>
    </location>
</feature>
<sequence length="110" mass="12301">MSAQEPTQIRPENNTWGDPRWEQPSFGTAQNQPPAMEGQLVGIRPFQVAPPSEAERVVAAIRTWVWPVFLVAALITGNWSSMFVTTLVVAIVSGAVLKRMRRARHTTYIQ</sequence>
<feature type="region of interest" description="Disordered" evidence="1">
    <location>
        <begin position="1"/>
        <end position="34"/>
    </location>
</feature>
<keyword evidence="2" id="KW-0472">Membrane</keyword>
<proteinExistence type="predicted"/>
<evidence type="ECO:0000256" key="2">
    <source>
        <dbReference type="SAM" id="Phobius"/>
    </source>
</evidence>
<evidence type="ECO:0000313" key="4">
    <source>
        <dbReference type="Proteomes" id="UP000226079"/>
    </source>
</evidence>
<dbReference type="EMBL" id="PDJC01000001">
    <property type="protein sequence ID" value="PFG18332.1"/>
    <property type="molecule type" value="Genomic_DNA"/>
</dbReference>
<reference evidence="3 4" key="1">
    <citation type="submission" date="2017-10" db="EMBL/GenBank/DDBJ databases">
        <title>Sequencing the genomes of 1000 actinobacteria strains.</title>
        <authorList>
            <person name="Klenk H.-P."/>
        </authorList>
    </citation>
    <scope>NUCLEOTIDE SEQUENCE [LARGE SCALE GENOMIC DNA]</scope>
    <source>
        <strain evidence="3 4">DSM 15597</strain>
    </source>
</reference>
<accession>A0A2A9CXE9</accession>
<keyword evidence="4" id="KW-1185">Reference proteome</keyword>
<feature type="transmembrane region" description="Helical" evidence="2">
    <location>
        <begin position="64"/>
        <end position="97"/>
    </location>
</feature>
<comment type="caution">
    <text evidence="3">The sequence shown here is derived from an EMBL/GenBank/DDBJ whole genome shotgun (WGS) entry which is preliminary data.</text>
</comment>
<evidence type="ECO:0000313" key="3">
    <source>
        <dbReference type="EMBL" id="PFG18332.1"/>
    </source>
</evidence>
<evidence type="ECO:0000256" key="1">
    <source>
        <dbReference type="SAM" id="MobiDB-lite"/>
    </source>
</evidence>
<dbReference type="Proteomes" id="UP000226079">
    <property type="component" value="Unassembled WGS sequence"/>
</dbReference>
<keyword evidence="2" id="KW-1133">Transmembrane helix</keyword>
<keyword evidence="2" id="KW-0812">Transmembrane</keyword>
<dbReference type="RefSeq" id="WP_098461697.1">
    <property type="nucleotide sequence ID" value="NZ_PDJC01000001.1"/>
</dbReference>